<keyword evidence="2" id="KW-1185">Reference proteome</keyword>
<reference evidence="1" key="1">
    <citation type="submission" date="2021-06" db="EMBL/GenBank/DDBJ databases">
        <authorList>
            <person name="Kallberg Y."/>
            <person name="Tangrot J."/>
            <person name="Rosling A."/>
        </authorList>
    </citation>
    <scope>NUCLEOTIDE SEQUENCE</scope>
    <source>
        <strain evidence="1">IL203A</strain>
    </source>
</reference>
<protein>
    <submittedName>
        <fullName evidence="1">7038_t:CDS:1</fullName>
    </submittedName>
</protein>
<comment type="caution">
    <text evidence="1">The sequence shown here is derived from an EMBL/GenBank/DDBJ whole genome shotgun (WGS) entry which is preliminary data.</text>
</comment>
<accession>A0ACA9P626</accession>
<dbReference type="EMBL" id="CAJVPU010024554">
    <property type="protein sequence ID" value="CAG8692845.1"/>
    <property type="molecule type" value="Genomic_DNA"/>
</dbReference>
<name>A0ACA9P626_9GLOM</name>
<evidence type="ECO:0000313" key="1">
    <source>
        <dbReference type="EMBL" id="CAG8692845.1"/>
    </source>
</evidence>
<proteinExistence type="predicted"/>
<evidence type="ECO:0000313" key="2">
    <source>
        <dbReference type="Proteomes" id="UP000789702"/>
    </source>
</evidence>
<organism evidence="1 2">
    <name type="scientific">Dentiscutata heterogama</name>
    <dbReference type="NCBI Taxonomy" id="1316150"/>
    <lineage>
        <taxon>Eukaryota</taxon>
        <taxon>Fungi</taxon>
        <taxon>Fungi incertae sedis</taxon>
        <taxon>Mucoromycota</taxon>
        <taxon>Glomeromycotina</taxon>
        <taxon>Glomeromycetes</taxon>
        <taxon>Diversisporales</taxon>
        <taxon>Gigasporaceae</taxon>
        <taxon>Dentiscutata</taxon>
    </lineage>
</organism>
<sequence>IEKLVIKEEFQNADTIIPTLSTLSFDYSSTKYISNPLSRYESWEKNMAVELF</sequence>
<gene>
    <name evidence="1" type="ORF">DHETER_LOCUS11344</name>
</gene>
<dbReference type="Proteomes" id="UP000789702">
    <property type="component" value="Unassembled WGS sequence"/>
</dbReference>
<feature type="non-terminal residue" evidence="1">
    <location>
        <position position="1"/>
    </location>
</feature>